<reference evidence="1" key="1">
    <citation type="journal article" date="2020" name="mSystems">
        <title>Genome- and Community-Level Interaction Insights into Carbon Utilization and Element Cycling Functions of Hydrothermarchaeota in Hydrothermal Sediment.</title>
        <authorList>
            <person name="Zhou Z."/>
            <person name="Liu Y."/>
            <person name="Xu W."/>
            <person name="Pan J."/>
            <person name="Luo Z.H."/>
            <person name="Li M."/>
        </authorList>
    </citation>
    <scope>NUCLEOTIDE SEQUENCE [LARGE SCALE GENOMIC DNA]</scope>
    <source>
        <strain evidence="1">SpSt-503</strain>
    </source>
</reference>
<proteinExistence type="predicted"/>
<dbReference type="SUPFAM" id="SSF51161">
    <property type="entry name" value="Trimeric LpxA-like enzymes"/>
    <property type="match status" value="1"/>
</dbReference>
<dbReference type="CDD" id="cd04645">
    <property type="entry name" value="LbH_gamma_CA_like"/>
    <property type="match status" value="1"/>
</dbReference>
<evidence type="ECO:0000313" key="1">
    <source>
        <dbReference type="EMBL" id="HFH28508.1"/>
    </source>
</evidence>
<dbReference type="InterPro" id="IPR011004">
    <property type="entry name" value="Trimer_LpxA-like_sf"/>
</dbReference>
<gene>
    <name evidence="1" type="ORF">ENS59_03220</name>
</gene>
<dbReference type="Pfam" id="PF00132">
    <property type="entry name" value="Hexapep"/>
    <property type="match status" value="1"/>
</dbReference>
<protein>
    <submittedName>
        <fullName evidence="1">Gamma carbonic anhydrase family protein</fullName>
    </submittedName>
</protein>
<organism evidence="1">
    <name type="scientific">Gracilinema caldarium</name>
    <dbReference type="NCBI Taxonomy" id="215591"/>
    <lineage>
        <taxon>Bacteria</taxon>
        <taxon>Pseudomonadati</taxon>
        <taxon>Spirochaetota</taxon>
        <taxon>Spirochaetia</taxon>
        <taxon>Spirochaetales</taxon>
        <taxon>Breznakiellaceae</taxon>
        <taxon>Gracilinema</taxon>
    </lineage>
</organism>
<dbReference type="PANTHER" id="PTHR13061:SF29">
    <property type="entry name" value="GAMMA CARBONIC ANHYDRASE-LIKE 1, MITOCHONDRIAL-RELATED"/>
    <property type="match status" value="1"/>
</dbReference>
<dbReference type="InterPro" id="IPR050484">
    <property type="entry name" value="Transf_Hexapept/Carb_Anhydrase"/>
</dbReference>
<dbReference type="PANTHER" id="PTHR13061">
    <property type="entry name" value="DYNACTIN SUBUNIT P25"/>
    <property type="match status" value="1"/>
</dbReference>
<dbReference type="InterPro" id="IPR001451">
    <property type="entry name" value="Hexapep"/>
</dbReference>
<name>A0A7C3DZZ1_9SPIR</name>
<dbReference type="InterPro" id="IPR047324">
    <property type="entry name" value="LbH_gamma_CA-like"/>
</dbReference>
<dbReference type="Gene3D" id="2.160.10.10">
    <property type="entry name" value="Hexapeptide repeat proteins"/>
    <property type="match status" value="1"/>
</dbReference>
<sequence length="172" mass="18118">MVHAIQDLVPKIHQSAFVAWNAEVAGAVSLAKDVSIWFSVTLRADIAPIEIGEGSNIQDGSVVHVDTDAPTIVGRNVTVGHRAILHSCVIGDNALIGMGAIILNGAEIGAESIVGAGALVTQGKKFPPRSLILGSPAKLVRELTAEEIAGIKQNAEHYIELAQLAKEKYIEE</sequence>
<dbReference type="AlphaFoldDB" id="A0A7C3DZZ1"/>
<comment type="caution">
    <text evidence="1">The sequence shown here is derived from an EMBL/GenBank/DDBJ whole genome shotgun (WGS) entry which is preliminary data.</text>
</comment>
<dbReference type="EMBL" id="DSVL01000096">
    <property type="protein sequence ID" value="HFH28508.1"/>
    <property type="molecule type" value="Genomic_DNA"/>
</dbReference>
<accession>A0A7C3DZZ1</accession>